<feature type="region of interest" description="Disordered" evidence="1">
    <location>
        <begin position="1"/>
        <end position="30"/>
    </location>
</feature>
<gene>
    <name evidence="2" type="ORF">P7K49_000491</name>
</gene>
<name>A0ABQ9WBS6_SAGOE</name>
<evidence type="ECO:0000313" key="3">
    <source>
        <dbReference type="Proteomes" id="UP001266305"/>
    </source>
</evidence>
<dbReference type="EMBL" id="JASSZA010000001">
    <property type="protein sequence ID" value="KAK2119105.1"/>
    <property type="molecule type" value="Genomic_DNA"/>
</dbReference>
<organism evidence="2 3">
    <name type="scientific">Saguinus oedipus</name>
    <name type="common">Cotton-top tamarin</name>
    <name type="synonym">Oedipomidas oedipus</name>
    <dbReference type="NCBI Taxonomy" id="9490"/>
    <lineage>
        <taxon>Eukaryota</taxon>
        <taxon>Metazoa</taxon>
        <taxon>Chordata</taxon>
        <taxon>Craniata</taxon>
        <taxon>Vertebrata</taxon>
        <taxon>Euteleostomi</taxon>
        <taxon>Mammalia</taxon>
        <taxon>Eutheria</taxon>
        <taxon>Euarchontoglires</taxon>
        <taxon>Primates</taxon>
        <taxon>Haplorrhini</taxon>
        <taxon>Platyrrhini</taxon>
        <taxon>Cebidae</taxon>
        <taxon>Callitrichinae</taxon>
        <taxon>Saguinus</taxon>
    </lineage>
</organism>
<comment type="caution">
    <text evidence="2">The sequence shown here is derived from an EMBL/GenBank/DDBJ whole genome shotgun (WGS) entry which is preliminary data.</text>
</comment>
<sequence>SLATYKDDGLQSSSQLKNQSEKEQTGSCLGAQRDRTTYTWNVFIANQVISRMWYSAQGRGNALTVVLSARSNKTEAVNGNASDEDSVNLAPIRNSLSGAILSQWLNIFAFKAWVTSMLDDPLQDEVHNNLSQGS</sequence>
<proteinExistence type="predicted"/>
<dbReference type="Proteomes" id="UP001266305">
    <property type="component" value="Unassembled WGS sequence"/>
</dbReference>
<feature type="non-terminal residue" evidence="2">
    <location>
        <position position="1"/>
    </location>
</feature>
<accession>A0ABQ9WBS6</accession>
<evidence type="ECO:0000256" key="1">
    <source>
        <dbReference type="SAM" id="MobiDB-lite"/>
    </source>
</evidence>
<evidence type="ECO:0000313" key="2">
    <source>
        <dbReference type="EMBL" id="KAK2119105.1"/>
    </source>
</evidence>
<keyword evidence="3" id="KW-1185">Reference proteome</keyword>
<reference evidence="2 3" key="1">
    <citation type="submission" date="2023-05" db="EMBL/GenBank/DDBJ databases">
        <title>B98-5 Cell Line De Novo Hybrid Assembly: An Optical Mapping Approach.</title>
        <authorList>
            <person name="Kananen K."/>
            <person name="Auerbach J.A."/>
            <person name="Kautto E."/>
            <person name="Blachly J.S."/>
        </authorList>
    </citation>
    <scope>NUCLEOTIDE SEQUENCE [LARGE SCALE GENOMIC DNA]</scope>
    <source>
        <strain evidence="2">B95-8</strain>
        <tissue evidence="2">Cell line</tissue>
    </source>
</reference>
<protein>
    <submittedName>
        <fullName evidence="2">Uncharacterized protein</fullName>
    </submittedName>
</protein>